<dbReference type="AlphaFoldDB" id="A0AAW5SF02"/>
<reference evidence="2" key="3">
    <citation type="journal article" date="2022" name="BMC Genomics">
        <title>Comparative genome analysis of mycobacteria focusing on tRNA and non-coding RNA.</title>
        <authorList>
            <person name="Behra P.R.K."/>
            <person name="Pettersson B.M.F."/>
            <person name="Ramesh M."/>
            <person name="Das S."/>
            <person name="Dasgupta S."/>
            <person name="Kirsebom L.A."/>
        </authorList>
    </citation>
    <scope>NUCLEOTIDE SEQUENCE</scope>
    <source>
        <strain evidence="2">DSM 44203</strain>
    </source>
</reference>
<comment type="caution">
    <text evidence="2">The sequence shown here is derived from an EMBL/GenBank/DDBJ whole genome shotgun (WGS) entry which is preliminary data.</text>
</comment>
<dbReference type="Proteomes" id="UP001207528">
    <property type="component" value="Unassembled WGS sequence"/>
</dbReference>
<dbReference type="RefSeq" id="WP_110765869.1">
    <property type="nucleotide sequence ID" value="NZ_BCTA01000038.1"/>
</dbReference>
<dbReference type="EMBL" id="JACKTI010000020">
    <property type="protein sequence ID" value="MCV7022628.1"/>
    <property type="molecule type" value="Genomic_DNA"/>
</dbReference>
<evidence type="ECO:0000313" key="4">
    <source>
        <dbReference type="Proteomes" id="UP001207528"/>
    </source>
</evidence>
<protein>
    <submittedName>
        <fullName evidence="2">Uncharacterized protein</fullName>
    </submittedName>
</protein>
<proteinExistence type="predicted"/>
<dbReference type="EMBL" id="BCTA01000038">
    <property type="protein sequence ID" value="GAT10195.1"/>
    <property type="molecule type" value="Genomic_DNA"/>
</dbReference>
<evidence type="ECO:0000313" key="3">
    <source>
        <dbReference type="Proteomes" id="UP000069773"/>
    </source>
</evidence>
<accession>A0AAW5SF02</accession>
<reference evidence="1 3" key="1">
    <citation type="journal article" date="2016" name="Genome Announc.">
        <title>Draft Genome Sequences of Five Rapidly Growing Mycobacterium Species, M. thermoresistibile, M. fortuitum subsp. acetamidolyticum, M. canariasense, M. brisbanense, and M. novocastrense.</title>
        <authorList>
            <person name="Katahira K."/>
            <person name="Ogura Y."/>
            <person name="Gotoh Y."/>
            <person name="Hayashi T."/>
        </authorList>
    </citation>
    <scope>NUCLEOTIDE SEQUENCE [LARGE SCALE GENOMIC DNA]</scope>
    <source>
        <strain evidence="1 3">JCM18114</strain>
    </source>
</reference>
<name>A0AAW5SF02_MYCNV</name>
<keyword evidence="3" id="KW-1185">Reference proteome</keyword>
<evidence type="ECO:0000313" key="1">
    <source>
        <dbReference type="EMBL" id="GAT10195.1"/>
    </source>
</evidence>
<organism evidence="2 4">
    <name type="scientific">Mycolicibacterium novocastrense</name>
    <name type="common">Mycobacterium novocastrense</name>
    <dbReference type="NCBI Taxonomy" id="59813"/>
    <lineage>
        <taxon>Bacteria</taxon>
        <taxon>Bacillati</taxon>
        <taxon>Actinomycetota</taxon>
        <taxon>Actinomycetes</taxon>
        <taxon>Mycobacteriales</taxon>
        <taxon>Mycobacteriaceae</taxon>
        <taxon>Mycolicibacterium</taxon>
    </lineage>
</organism>
<evidence type="ECO:0000313" key="2">
    <source>
        <dbReference type="EMBL" id="MCV7022628.1"/>
    </source>
</evidence>
<reference evidence="2" key="2">
    <citation type="submission" date="2020-07" db="EMBL/GenBank/DDBJ databases">
        <authorList>
            <person name="Pettersson B.M.F."/>
            <person name="Behra P.R.K."/>
            <person name="Ramesh M."/>
            <person name="Das S."/>
            <person name="Dasgupta S."/>
            <person name="Kirsebom L.A."/>
        </authorList>
    </citation>
    <scope>NUCLEOTIDE SEQUENCE</scope>
    <source>
        <strain evidence="2">DSM 44203</strain>
    </source>
</reference>
<dbReference type="Proteomes" id="UP000069773">
    <property type="component" value="Unassembled WGS sequence"/>
</dbReference>
<sequence length="166" mass="18526">MGDGDSGIDDDDFMVEHAAWPDYTNRDNWTEDEAKYAAEFEAKREHQSNERNLRLHPLAERPFSEAWLRGVALFHDYAGIFDHSGKPTPESYRAWPPDVVSIKKHIDELSSSDAVFIAAMVSFFNGDAGGKLLRGLGASGLSDIAASLNKERRQILADLLVSYPGW</sequence>
<gene>
    <name evidence="2" type="ORF">H7I77_04580</name>
    <name evidence="1" type="ORF">RMCN_3328</name>
</gene>